<proteinExistence type="predicted"/>
<evidence type="ECO:0000313" key="3">
    <source>
        <dbReference type="Proteomes" id="UP001165122"/>
    </source>
</evidence>
<protein>
    <submittedName>
        <fullName evidence="2">Uncharacterized protein</fullName>
    </submittedName>
</protein>
<reference evidence="3" key="1">
    <citation type="journal article" date="2023" name="Commun. Biol.">
        <title>Genome analysis of Parmales, the sister group of diatoms, reveals the evolutionary specialization of diatoms from phago-mixotrophs to photoautotrophs.</title>
        <authorList>
            <person name="Ban H."/>
            <person name="Sato S."/>
            <person name="Yoshikawa S."/>
            <person name="Yamada K."/>
            <person name="Nakamura Y."/>
            <person name="Ichinomiya M."/>
            <person name="Sato N."/>
            <person name="Blanc-Mathieu R."/>
            <person name="Endo H."/>
            <person name="Kuwata A."/>
            <person name="Ogata H."/>
        </authorList>
    </citation>
    <scope>NUCLEOTIDE SEQUENCE [LARGE SCALE GENOMIC DNA]</scope>
    <source>
        <strain evidence="3">NIES 3700</strain>
    </source>
</reference>
<keyword evidence="1" id="KW-0732">Signal</keyword>
<evidence type="ECO:0000313" key="2">
    <source>
        <dbReference type="EMBL" id="GMH54982.1"/>
    </source>
</evidence>
<evidence type="ECO:0000256" key="1">
    <source>
        <dbReference type="SAM" id="SignalP"/>
    </source>
</evidence>
<sequence length="148" mass="16045">MTKILRSTVLLLTLVSMLLFDSGATNIESGTAEIGKIMGTTGVETMTLCLNCSNTDGCESDSSPLEFEVPVDTCFSPTELYPDAGDVWGEYDILDTCNERGVKRVIFDSKNGTCLNATDTYILQYDKCLGPFGAPRPWGVFECVDSAN</sequence>
<name>A0A9W6ZPE6_9STRA</name>
<gene>
    <name evidence="2" type="ORF">TrLO_g10009</name>
</gene>
<dbReference type="EMBL" id="BRXW01000440">
    <property type="protein sequence ID" value="GMH54982.1"/>
    <property type="molecule type" value="Genomic_DNA"/>
</dbReference>
<dbReference type="AlphaFoldDB" id="A0A9W6ZPE6"/>
<dbReference type="OrthoDB" id="190588at2759"/>
<keyword evidence="3" id="KW-1185">Reference proteome</keyword>
<organism evidence="2 3">
    <name type="scientific">Triparma laevis f. longispina</name>
    <dbReference type="NCBI Taxonomy" id="1714387"/>
    <lineage>
        <taxon>Eukaryota</taxon>
        <taxon>Sar</taxon>
        <taxon>Stramenopiles</taxon>
        <taxon>Ochrophyta</taxon>
        <taxon>Bolidophyceae</taxon>
        <taxon>Parmales</taxon>
        <taxon>Triparmaceae</taxon>
        <taxon>Triparma</taxon>
    </lineage>
</organism>
<comment type="caution">
    <text evidence="2">The sequence shown here is derived from an EMBL/GenBank/DDBJ whole genome shotgun (WGS) entry which is preliminary data.</text>
</comment>
<feature type="chain" id="PRO_5040836145" evidence="1">
    <location>
        <begin position="25"/>
        <end position="148"/>
    </location>
</feature>
<dbReference type="Proteomes" id="UP001165122">
    <property type="component" value="Unassembled WGS sequence"/>
</dbReference>
<feature type="signal peptide" evidence="1">
    <location>
        <begin position="1"/>
        <end position="24"/>
    </location>
</feature>
<accession>A0A9W6ZPE6</accession>